<reference evidence="9" key="1">
    <citation type="journal article" date="2023" name="Front. Microbiol.">
        <title>Genome analysis of Candidatus Aschnera chinzeii, the bacterial endosymbiont of the blood-sucking bat fly Penicillidia jenynsii (Insecta: Diptera: Nycteribiidae).</title>
        <authorList>
            <person name="Koga R."/>
            <person name="Moriyama M."/>
            <person name="Nozaki T."/>
            <person name="Fukatsu T."/>
        </authorList>
    </citation>
    <scope>NUCLEOTIDE SEQUENCE</scope>
    <source>
        <strain evidence="9">Kw-01</strain>
    </source>
</reference>
<sequence>MSFITQEASSVQKALEIHGIETPLHINYNNPNKRKKLIEKYLIKIIQLLNLDIKHESLSKTPKRVATMFVDEIFSGLNYNNFPKINLIKNNTNFNDMIIVRNIPFISFCEHHFITIDGTSTIAYIPNDNIIGLSKINRIVHFFSQRPQIQERLTQQILIALQTILFTKHVAVSITATHYCMKAREIHTGDSVVVTTLFGGLFKSENHTQKKFLRIIS</sequence>
<evidence type="ECO:0000256" key="5">
    <source>
        <dbReference type="ARBA" id="ARBA00022563"/>
    </source>
</evidence>
<comment type="catalytic activity">
    <reaction evidence="1 7">
        <text>GTP + H2O = 7,8-dihydroneopterin 3'-triphosphate + formate + H(+)</text>
        <dbReference type="Rhea" id="RHEA:17473"/>
        <dbReference type="ChEBI" id="CHEBI:15377"/>
        <dbReference type="ChEBI" id="CHEBI:15378"/>
        <dbReference type="ChEBI" id="CHEBI:15740"/>
        <dbReference type="ChEBI" id="CHEBI:37565"/>
        <dbReference type="ChEBI" id="CHEBI:58462"/>
        <dbReference type="EC" id="3.5.4.16"/>
    </reaction>
</comment>
<evidence type="ECO:0000256" key="6">
    <source>
        <dbReference type="ARBA" id="ARBA00022801"/>
    </source>
</evidence>
<accession>A0AAT9G3P1</accession>
<proteinExistence type="inferred from homology"/>
<dbReference type="EMBL" id="AP028961">
    <property type="protein sequence ID" value="BET44337.1"/>
    <property type="molecule type" value="Genomic_DNA"/>
</dbReference>
<organism evidence="9">
    <name type="scientific">Candidatus Aschnera chinzeii</name>
    <dbReference type="NCBI Taxonomy" id="1485666"/>
    <lineage>
        <taxon>Bacteria</taxon>
        <taxon>Pseudomonadati</taxon>
        <taxon>Pseudomonadota</taxon>
        <taxon>Gammaproteobacteria</taxon>
        <taxon>Enterobacterales</taxon>
        <taxon>Enterobacteriaceae</taxon>
        <taxon>Candidatus Aschnera</taxon>
    </lineage>
</organism>
<evidence type="ECO:0000259" key="8">
    <source>
        <dbReference type="Pfam" id="PF01227"/>
    </source>
</evidence>
<comment type="subunit">
    <text evidence="7">Homopolymer.</text>
</comment>
<dbReference type="PROSITE" id="PS00860">
    <property type="entry name" value="GTP_CYCLOHYDROL_1_2"/>
    <property type="match status" value="1"/>
</dbReference>
<dbReference type="GO" id="GO:0005525">
    <property type="term" value="F:GTP binding"/>
    <property type="evidence" value="ECO:0007669"/>
    <property type="project" value="UniProtKB-KW"/>
</dbReference>
<dbReference type="InterPro" id="IPR043133">
    <property type="entry name" value="GTP-CH-I_C/QueF"/>
</dbReference>
<feature type="binding site" evidence="7">
    <location>
        <position position="109"/>
    </location>
    <ligand>
        <name>Zn(2+)</name>
        <dbReference type="ChEBI" id="CHEBI:29105"/>
    </ligand>
</feature>
<name>A0AAT9G3P1_9ENTR</name>
<keyword evidence="7" id="KW-0547">Nucleotide-binding</keyword>
<evidence type="ECO:0000256" key="3">
    <source>
        <dbReference type="ARBA" id="ARBA00008085"/>
    </source>
</evidence>
<dbReference type="NCBIfam" id="TIGR00063">
    <property type="entry name" value="folE"/>
    <property type="match status" value="1"/>
</dbReference>
<gene>
    <name evidence="7 9" type="primary">folE</name>
    <name evidence="9" type="ORF">ACHINZ_0070</name>
</gene>
<evidence type="ECO:0000256" key="4">
    <source>
        <dbReference type="ARBA" id="ARBA00011857"/>
    </source>
</evidence>
<dbReference type="InterPro" id="IPR020602">
    <property type="entry name" value="GTP_CycHdrlase_I_dom"/>
</dbReference>
<comment type="pathway">
    <text evidence="2 7">Cofactor biosynthesis; 7,8-dihydroneopterin triphosphate biosynthesis; 7,8-dihydroneopterin triphosphate from GTP: step 1/1.</text>
</comment>
<dbReference type="EC" id="3.5.4.16" evidence="7"/>
<dbReference type="PANTHER" id="PTHR11109">
    <property type="entry name" value="GTP CYCLOHYDROLASE I"/>
    <property type="match status" value="1"/>
</dbReference>
<dbReference type="Gene3D" id="3.30.1130.10">
    <property type="match status" value="1"/>
</dbReference>
<dbReference type="PROSITE" id="PS00859">
    <property type="entry name" value="GTP_CYCLOHYDROL_1_1"/>
    <property type="match status" value="1"/>
</dbReference>
<dbReference type="FunFam" id="3.30.1130.10:FF:000001">
    <property type="entry name" value="GTP cyclohydrolase 1"/>
    <property type="match status" value="1"/>
</dbReference>
<dbReference type="GO" id="GO:0003934">
    <property type="term" value="F:GTP cyclohydrolase I activity"/>
    <property type="evidence" value="ECO:0007669"/>
    <property type="project" value="UniProtKB-UniRule"/>
</dbReference>
<evidence type="ECO:0000256" key="2">
    <source>
        <dbReference type="ARBA" id="ARBA00005080"/>
    </source>
</evidence>
<reference evidence="9" key="2">
    <citation type="submission" date="2023-10" db="EMBL/GenBank/DDBJ databases">
        <authorList>
            <person name="Koga R."/>
            <person name="Fukatsu T."/>
        </authorList>
    </citation>
    <scope>NUCLEOTIDE SEQUENCE</scope>
    <source>
        <strain evidence="9">Kw-01</strain>
    </source>
</reference>
<dbReference type="GO" id="GO:0046654">
    <property type="term" value="P:tetrahydrofolate biosynthetic process"/>
    <property type="evidence" value="ECO:0007669"/>
    <property type="project" value="UniProtKB-UniRule"/>
</dbReference>
<dbReference type="GO" id="GO:0006729">
    <property type="term" value="P:tetrahydrobiopterin biosynthetic process"/>
    <property type="evidence" value="ECO:0007669"/>
    <property type="project" value="TreeGrafter"/>
</dbReference>
<dbReference type="NCBIfam" id="NF006824">
    <property type="entry name" value="PRK09347.1-1"/>
    <property type="match status" value="1"/>
</dbReference>
<keyword evidence="7" id="KW-0862">Zinc</keyword>
<feature type="binding site" evidence="7">
    <location>
        <position position="180"/>
    </location>
    <ligand>
        <name>Zn(2+)</name>
        <dbReference type="ChEBI" id="CHEBI:29105"/>
    </ligand>
</feature>
<protein>
    <recommendedName>
        <fullName evidence="7">GTP cyclohydrolase 1</fullName>
        <ecNumber evidence="7">3.5.4.16</ecNumber>
    </recommendedName>
    <alternativeName>
        <fullName evidence="7">GTP cyclohydrolase I</fullName>
        <shortName evidence="7">GTP-CH-I</shortName>
    </alternativeName>
</protein>
<dbReference type="PANTHER" id="PTHR11109:SF7">
    <property type="entry name" value="GTP CYCLOHYDROLASE 1"/>
    <property type="match status" value="1"/>
</dbReference>
<comment type="subunit">
    <text evidence="4">Toroid-shaped homodecamer, composed of two pentamers of five dimers.</text>
</comment>
<dbReference type="AlphaFoldDB" id="A0AAT9G3P1"/>
<dbReference type="InterPro" id="IPR018234">
    <property type="entry name" value="GTP_CycHdrlase_I_CS"/>
</dbReference>
<evidence type="ECO:0000256" key="1">
    <source>
        <dbReference type="ARBA" id="ARBA00001052"/>
    </source>
</evidence>
<dbReference type="SUPFAM" id="SSF55620">
    <property type="entry name" value="Tetrahydrobiopterin biosynthesis enzymes-like"/>
    <property type="match status" value="1"/>
</dbReference>
<feature type="binding site" evidence="7">
    <location>
        <position position="112"/>
    </location>
    <ligand>
        <name>Zn(2+)</name>
        <dbReference type="ChEBI" id="CHEBI:29105"/>
    </ligand>
</feature>
<evidence type="ECO:0000256" key="7">
    <source>
        <dbReference type="HAMAP-Rule" id="MF_00223"/>
    </source>
</evidence>
<dbReference type="InterPro" id="IPR043134">
    <property type="entry name" value="GTP-CH-I_N"/>
</dbReference>
<dbReference type="GO" id="GO:0008270">
    <property type="term" value="F:zinc ion binding"/>
    <property type="evidence" value="ECO:0007669"/>
    <property type="project" value="UniProtKB-UniRule"/>
</dbReference>
<keyword evidence="5 7" id="KW-0554">One-carbon metabolism</keyword>
<dbReference type="HAMAP" id="MF_00223">
    <property type="entry name" value="FolE"/>
    <property type="match status" value="1"/>
</dbReference>
<dbReference type="Pfam" id="PF01227">
    <property type="entry name" value="GTP_cyclohydroI"/>
    <property type="match status" value="1"/>
</dbReference>
<dbReference type="InterPro" id="IPR001474">
    <property type="entry name" value="GTP_CycHdrlase_I"/>
</dbReference>
<feature type="domain" description="GTP cyclohydrolase I" evidence="8">
    <location>
        <begin position="39"/>
        <end position="216"/>
    </location>
</feature>
<comment type="similarity">
    <text evidence="3 7">Belongs to the GTP cyclohydrolase I family.</text>
</comment>
<dbReference type="GO" id="GO:0006730">
    <property type="term" value="P:one-carbon metabolic process"/>
    <property type="evidence" value="ECO:0007669"/>
    <property type="project" value="UniProtKB-UniRule"/>
</dbReference>
<dbReference type="NCBIfam" id="NF006826">
    <property type="entry name" value="PRK09347.1-3"/>
    <property type="match status" value="1"/>
</dbReference>
<evidence type="ECO:0000313" key="9">
    <source>
        <dbReference type="EMBL" id="BET44337.1"/>
    </source>
</evidence>
<keyword evidence="6 7" id="KW-0378">Hydrolase</keyword>
<keyword evidence="7" id="KW-0479">Metal-binding</keyword>
<dbReference type="GO" id="GO:0005737">
    <property type="term" value="C:cytoplasm"/>
    <property type="evidence" value="ECO:0007669"/>
    <property type="project" value="TreeGrafter"/>
</dbReference>
<keyword evidence="7" id="KW-0342">GTP-binding</keyword>
<dbReference type="Gene3D" id="1.10.286.10">
    <property type="match status" value="1"/>
</dbReference>